<dbReference type="AlphaFoldDB" id="A0A0G0HDC9"/>
<sequence length="83" mass="8937">MADQENEIRAKIVIIAGRPGSVVPEELSLVVTDITPVTKKDDSLKRLVTGQEGVVTAEYSIAEFPEAYRRVSSPVSGAPIGRK</sequence>
<reference evidence="1 2" key="1">
    <citation type="journal article" date="2015" name="Nature">
        <title>rRNA introns, odd ribosomes, and small enigmatic genomes across a large radiation of phyla.</title>
        <authorList>
            <person name="Brown C.T."/>
            <person name="Hug L.A."/>
            <person name="Thomas B.C."/>
            <person name="Sharon I."/>
            <person name="Castelle C.J."/>
            <person name="Singh A."/>
            <person name="Wilkins M.J."/>
            <person name="Williams K.H."/>
            <person name="Banfield J.F."/>
        </authorList>
    </citation>
    <scope>NUCLEOTIDE SEQUENCE [LARGE SCALE GENOMIC DNA]</scope>
</reference>
<protein>
    <submittedName>
        <fullName evidence="1">Uncharacterized protein</fullName>
    </submittedName>
</protein>
<comment type="caution">
    <text evidence="1">The sequence shown here is derived from an EMBL/GenBank/DDBJ whole genome shotgun (WGS) entry which is preliminary data.</text>
</comment>
<evidence type="ECO:0000313" key="1">
    <source>
        <dbReference type="EMBL" id="KKQ36565.1"/>
    </source>
</evidence>
<proteinExistence type="predicted"/>
<organism evidence="1 2">
    <name type="scientific">Candidatus Woesebacteria bacterium GW2011_GWA1_37_7</name>
    <dbReference type="NCBI Taxonomy" id="1618545"/>
    <lineage>
        <taxon>Bacteria</taxon>
        <taxon>Candidatus Woeseibacteriota</taxon>
    </lineage>
</organism>
<dbReference type="Proteomes" id="UP000034591">
    <property type="component" value="Unassembled WGS sequence"/>
</dbReference>
<accession>A0A0G0HDC9</accession>
<dbReference type="STRING" id="1618545.US53_C0047G0007"/>
<gene>
    <name evidence="1" type="ORF">US53_C0047G0007</name>
</gene>
<name>A0A0G0HDC9_9BACT</name>
<evidence type="ECO:0000313" key="2">
    <source>
        <dbReference type="Proteomes" id="UP000034591"/>
    </source>
</evidence>
<dbReference type="EMBL" id="LBTI01000047">
    <property type="protein sequence ID" value="KKQ36565.1"/>
    <property type="molecule type" value="Genomic_DNA"/>
</dbReference>